<gene>
    <name evidence="1" type="ORF">LQ567_17790</name>
</gene>
<accession>A0ABS8PU84</accession>
<dbReference type="Gene3D" id="3.30.530.20">
    <property type="match status" value="1"/>
</dbReference>
<protein>
    <submittedName>
        <fullName evidence="1">SRPBCC family protein</fullName>
    </submittedName>
</protein>
<dbReference type="CDD" id="cd07820">
    <property type="entry name" value="SRPBCC_3"/>
    <property type="match status" value="1"/>
</dbReference>
<sequence>MYNMFGFARAAAVNKGDSAPAANPCIFVGFEMFQTQNNMPVIKLETYIHADIETCFDLSRSIDLHSFSTAQTGERAIAGRTSGLIGADETVTWQATHFGIRQRLTSKITAYNRPFHFRDEQLCGAFRFIKHDHYFSSMEGCTLMKDVFCFQSPMGILGRMVDAVVMKRYLTRFLTKRNGFIKTIAESPEDRARFLEPAGI</sequence>
<dbReference type="EMBL" id="JAJNEC010000005">
    <property type="protein sequence ID" value="MCD2424638.1"/>
    <property type="molecule type" value="Genomic_DNA"/>
</dbReference>
<keyword evidence="2" id="KW-1185">Reference proteome</keyword>
<organism evidence="1 2">
    <name type="scientific">Niabella pedocola</name>
    <dbReference type="NCBI Taxonomy" id="1752077"/>
    <lineage>
        <taxon>Bacteria</taxon>
        <taxon>Pseudomonadati</taxon>
        <taxon>Bacteroidota</taxon>
        <taxon>Chitinophagia</taxon>
        <taxon>Chitinophagales</taxon>
        <taxon>Chitinophagaceae</taxon>
        <taxon>Niabella</taxon>
    </lineage>
</organism>
<dbReference type="SUPFAM" id="SSF55961">
    <property type="entry name" value="Bet v1-like"/>
    <property type="match status" value="1"/>
</dbReference>
<reference evidence="1 2" key="1">
    <citation type="submission" date="2021-11" db="EMBL/GenBank/DDBJ databases">
        <title>Genomic of Niabella pedocola.</title>
        <authorList>
            <person name="Wu T."/>
        </authorList>
    </citation>
    <scope>NUCLEOTIDE SEQUENCE [LARGE SCALE GENOMIC DNA]</scope>
    <source>
        <strain evidence="1 2">JCM 31011</strain>
    </source>
</reference>
<dbReference type="RefSeq" id="WP_231006849.1">
    <property type="nucleotide sequence ID" value="NZ_JAJNEC010000005.1"/>
</dbReference>
<comment type="caution">
    <text evidence="1">The sequence shown here is derived from an EMBL/GenBank/DDBJ whole genome shotgun (WGS) entry which is preliminary data.</text>
</comment>
<proteinExistence type="predicted"/>
<dbReference type="InterPro" id="IPR023393">
    <property type="entry name" value="START-like_dom_sf"/>
</dbReference>
<evidence type="ECO:0000313" key="2">
    <source>
        <dbReference type="Proteomes" id="UP001199816"/>
    </source>
</evidence>
<dbReference type="Proteomes" id="UP001199816">
    <property type="component" value="Unassembled WGS sequence"/>
</dbReference>
<evidence type="ECO:0000313" key="1">
    <source>
        <dbReference type="EMBL" id="MCD2424638.1"/>
    </source>
</evidence>
<name>A0ABS8PU84_9BACT</name>